<comment type="caution">
    <text evidence="2">The sequence shown here is derived from an EMBL/GenBank/DDBJ whole genome shotgun (WGS) entry which is preliminary data.</text>
</comment>
<dbReference type="AlphaFoldDB" id="A0A8J7PH57"/>
<keyword evidence="1" id="KW-0812">Transmembrane</keyword>
<feature type="transmembrane region" description="Helical" evidence="1">
    <location>
        <begin position="38"/>
        <end position="56"/>
    </location>
</feature>
<dbReference type="Proteomes" id="UP000664277">
    <property type="component" value="Unassembled WGS sequence"/>
</dbReference>
<reference evidence="2" key="1">
    <citation type="submission" date="2021-02" db="EMBL/GenBank/DDBJ databases">
        <title>Genome-Resolved Metagenomics of a Microbial Community Performing Photosynthetic Biological Nutrient Removal.</title>
        <authorList>
            <person name="Mcdaniel E.A."/>
        </authorList>
    </citation>
    <scope>NUCLEOTIDE SEQUENCE</scope>
    <source>
        <strain evidence="2">UWPOB_OBS1</strain>
    </source>
</reference>
<accession>A0A8J7PH57</accession>
<feature type="transmembrane region" description="Helical" evidence="1">
    <location>
        <begin position="68"/>
        <end position="85"/>
    </location>
</feature>
<gene>
    <name evidence="2" type="ORF">J0M35_14480</name>
</gene>
<keyword evidence="1" id="KW-0472">Membrane</keyword>
<evidence type="ECO:0000256" key="1">
    <source>
        <dbReference type="SAM" id="Phobius"/>
    </source>
</evidence>
<keyword evidence="1" id="KW-1133">Transmembrane helix</keyword>
<proteinExistence type="predicted"/>
<organism evidence="2 3">
    <name type="scientific">Candidatus Obscuribacter phosphatis</name>
    <dbReference type="NCBI Taxonomy" id="1906157"/>
    <lineage>
        <taxon>Bacteria</taxon>
        <taxon>Bacillati</taxon>
        <taxon>Candidatus Melainabacteria</taxon>
        <taxon>Candidatus Obscuribacterales</taxon>
        <taxon>Candidatus Obscuribacteraceae</taxon>
        <taxon>Candidatus Obscuribacter</taxon>
    </lineage>
</organism>
<protein>
    <submittedName>
        <fullName evidence="2">Uncharacterized protein</fullName>
    </submittedName>
</protein>
<evidence type="ECO:0000313" key="2">
    <source>
        <dbReference type="EMBL" id="MBN8661568.1"/>
    </source>
</evidence>
<sequence length="93" mass="10604">MPMKDDFKASMYFLLALGFSWCLYLAYPKVLPWEFFGVNISLLVVLCILLMVKNLGFNRSFLVQKKTLLLLVAINLVVIAVFSILDTAQLLSR</sequence>
<dbReference type="EMBL" id="JAFLCK010000022">
    <property type="protein sequence ID" value="MBN8661568.1"/>
    <property type="molecule type" value="Genomic_DNA"/>
</dbReference>
<name>A0A8J7PH57_9BACT</name>
<evidence type="ECO:0000313" key="3">
    <source>
        <dbReference type="Proteomes" id="UP000664277"/>
    </source>
</evidence>